<protein>
    <submittedName>
        <fullName evidence="2">Uncharacterized protein</fullName>
    </submittedName>
</protein>
<keyword evidence="1" id="KW-0472">Membrane</keyword>
<dbReference type="AlphaFoldDB" id="A0A1V9ZHM8"/>
<dbReference type="EMBL" id="JNBR01000106">
    <property type="protein sequence ID" value="OQR97467.1"/>
    <property type="molecule type" value="Genomic_DNA"/>
</dbReference>
<organism evidence="2 3">
    <name type="scientific">Achlya hypogyna</name>
    <name type="common">Oomycete</name>
    <name type="synonym">Protoachlya hypogyna</name>
    <dbReference type="NCBI Taxonomy" id="1202772"/>
    <lineage>
        <taxon>Eukaryota</taxon>
        <taxon>Sar</taxon>
        <taxon>Stramenopiles</taxon>
        <taxon>Oomycota</taxon>
        <taxon>Saprolegniomycetes</taxon>
        <taxon>Saprolegniales</taxon>
        <taxon>Achlyaceae</taxon>
        <taxon>Achlya</taxon>
    </lineage>
</organism>
<comment type="caution">
    <text evidence="2">The sequence shown here is derived from an EMBL/GenBank/DDBJ whole genome shotgun (WGS) entry which is preliminary data.</text>
</comment>
<keyword evidence="1" id="KW-1133">Transmembrane helix</keyword>
<evidence type="ECO:0000256" key="1">
    <source>
        <dbReference type="SAM" id="Phobius"/>
    </source>
</evidence>
<dbReference type="Proteomes" id="UP000243579">
    <property type="component" value="Unassembled WGS sequence"/>
</dbReference>
<reference evidence="2 3" key="1">
    <citation type="journal article" date="2014" name="Genome Biol. Evol.">
        <title>The secreted proteins of Achlya hypogyna and Thraustotheca clavata identify the ancestral oomycete secretome and reveal gene acquisitions by horizontal gene transfer.</title>
        <authorList>
            <person name="Misner I."/>
            <person name="Blouin N."/>
            <person name="Leonard G."/>
            <person name="Richards T.A."/>
            <person name="Lane C.E."/>
        </authorList>
    </citation>
    <scope>NUCLEOTIDE SEQUENCE [LARGE SCALE GENOMIC DNA]</scope>
    <source>
        <strain evidence="2 3">ATCC 48635</strain>
    </source>
</reference>
<name>A0A1V9ZHM8_ACHHY</name>
<feature type="transmembrane region" description="Helical" evidence="1">
    <location>
        <begin position="335"/>
        <end position="353"/>
    </location>
</feature>
<keyword evidence="1" id="KW-0812">Transmembrane</keyword>
<evidence type="ECO:0000313" key="2">
    <source>
        <dbReference type="EMBL" id="OQR97467.1"/>
    </source>
</evidence>
<gene>
    <name evidence="2" type="ORF">ACHHYP_11348</name>
</gene>
<sequence>MNLSDANIDHLRLGTMHRQWLATVAAAVSTVMAQASVWSPEMSLAAVPSYPSFVYPKDLDLAHAFPVALGAGKDVLLPLEPVRHYLFPEVEAPQFALGFSIATCAGSIAVALMMQDNSTRLLSAQPAQCFTFMKSPTAKSTSLCELYLDADELFYTIDPHTVQGVVLMADLGADATALVHLTSSHLFPGYVSLLQDNATLPFVMTLDSSNVTGHAEFAPPTIVEPATTVERTTCVKCTYDLYVAPISSNASVNARLPAMCLAKFPTTVPLQLVATLGSSDDSNLTATATALGSRISQSGWYSVHLVARHKHADQPVIALVYPPTKLYIATPPTPVYVYVAIVLLSLVVAVVAVQGGRRYRRYGASLGLLYTIHDHADEERVLLGTLSGHDDSIERGEFMGLLSRKASSQRVGGRVLDANDDDVLSRYDEIEGDV</sequence>
<evidence type="ECO:0000313" key="3">
    <source>
        <dbReference type="Proteomes" id="UP000243579"/>
    </source>
</evidence>
<accession>A0A1V9ZHM8</accession>
<keyword evidence="3" id="KW-1185">Reference proteome</keyword>
<dbReference type="OrthoDB" id="79605at2759"/>
<proteinExistence type="predicted"/>